<comment type="caution">
    <text evidence="2">The sequence shown here is derived from an EMBL/GenBank/DDBJ whole genome shotgun (WGS) entry which is preliminary data.</text>
</comment>
<dbReference type="SUPFAM" id="SSF52540">
    <property type="entry name" value="P-loop containing nucleoside triphosphate hydrolases"/>
    <property type="match status" value="1"/>
</dbReference>
<dbReference type="InterPro" id="IPR038727">
    <property type="entry name" value="NadR/Ttd14_AAA_dom"/>
</dbReference>
<dbReference type="InterPro" id="IPR027417">
    <property type="entry name" value="P-loop_NTPase"/>
</dbReference>
<gene>
    <name evidence="2" type="ORF">D9613_008906</name>
</gene>
<evidence type="ECO:0000313" key="3">
    <source>
        <dbReference type="Proteomes" id="UP000521872"/>
    </source>
</evidence>
<dbReference type="Pfam" id="PF13521">
    <property type="entry name" value="AAA_28"/>
    <property type="match status" value="1"/>
</dbReference>
<dbReference type="Gene3D" id="3.40.50.300">
    <property type="entry name" value="P-loop containing nucleotide triphosphate hydrolases"/>
    <property type="match status" value="1"/>
</dbReference>
<dbReference type="EMBL" id="JAACJL010000031">
    <property type="protein sequence ID" value="KAF4616516.1"/>
    <property type="molecule type" value="Genomic_DNA"/>
</dbReference>
<feature type="domain" description="NadR/Ttd14 AAA" evidence="1">
    <location>
        <begin position="7"/>
        <end position="175"/>
    </location>
</feature>
<protein>
    <recommendedName>
        <fullName evidence="1">NadR/Ttd14 AAA domain-containing protein</fullName>
    </recommendedName>
</protein>
<reference evidence="2 3" key="1">
    <citation type="submission" date="2019-12" db="EMBL/GenBank/DDBJ databases">
        <authorList>
            <person name="Floudas D."/>
            <person name="Bentzer J."/>
            <person name="Ahren D."/>
            <person name="Johansson T."/>
            <person name="Persson P."/>
            <person name="Tunlid A."/>
        </authorList>
    </citation>
    <scope>NUCLEOTIDE SEQUENCE [LARGE SCALE GENOMIC DNA]</scope>
    <source>
        <strain evidence="2 3">CBS 102.39</strain>
    </source>
</reference>
<keyword evidence="3" id="KW-1185">Reference proteome</keyword>
<proteinExistence type="predicted"/>
<dbReference type="Proteomes" id="UP000521872">
    <property type="component" value="Unassembled WGS sequence"/>
</dbReference>
<organism evidence="2 3">
    <name type="scientific">Agrocybe pediades</name>
    <dbReference type="NCBI Taxonomy" id="84607"/>
    <lineage>
        <taxon>Eukaryota</taxon>
        <taxon>Fungi</taxon>
        <taxon>Dikarya</taxon>
        <taxon>Basidiomycota</taxon>
        <taxon>Agaricomycotina</taxon>
        <taxon>Agaricomycetes</taxon>
        <taxon>Agaricomycetidae</taxon>
        <taxon>Agaricales</taxon>
        <taxon>Agaricineae</taxon>
        <taxon>Strophariaceae</taxon>
        <taxon>Agrocybe</taxon>
    </lineage>
</organism>
<evidence type="ECO:0000313" key="2">
    <source>
        <dbReference type="EMBL" id="KAF4616516.1"/>
    </source>
</evidence>
<name>A0A8H4QSP5_9AGAR</name>
<accession>A0A8H4QSP5</accession>
<sequence>MSPPTTIYVIGPSSTGKTTLCTALAQKIGLPEGAFVSEVARTVMREKGYSRHTIDQVQMQQDIMEAYFAKENELDARNHPIRLFDRSAIDPIVYAILTSKNDEEARERKKFLVETPTFTKALAKYRSNNCIIIMLKTVEEWLVDDGVRSLEKQEDCLKIFRALLKELNISYHELGEESKFLQERVILTLGWARF</sequence>
<dbReference type="AlphaFoldDB" id="A0A8H4QSP5"/>
<evidence type="ECO:0000259" key="1">
    <source>
        <dbReference type="Pfam" id="PF13521"/>
    </source>
</evidence>